<dbReference type="Proteomes" id="UP000824083">
    <property type="component" value="Unassembled WGS sequence"/>
</dbReference>
<gene>
    <name evidence="16" type="ORF">IAC56_05560</name>
</gene>
<keyword evidence="9 16" id="KW-0675">Receptor</keyword>
<name>A0A9D1LEJ3_9BURK</name>
<evidence type="ECO:0000256" key="2">
    <source>
        <dbReference type="ARBA" id="ARBA00009810"/>
    </source>
</evidence>
<dbReference type="Gene3D" id="2.170.130.10">
    <property type="entry name" value="TonB-dependent receptor, plug domain"/>
    <property type="match status" value="1"/>
</dbReference>
<protein>
    <submittedName>
        <fullName evidence="16">TonB-dependent receptor</fullName>
    </submittedName>
</protein>
<evidence type="ECO:0000256" key="7">
    <source>
        <dbReference type="ARBA" id="ARBA00023077"/>
    </source>
</evidence>
<keyword evidence="6 13" id="KW-0732">Signal</keyword>
<evidence type="ECO:0000256" key="4">
    <source>
        <dbReference type="ARBA" id="ARBA00022452"/>
    </source>
</evidence>
<evidence type="ECO:0000256" key="12">
    <source>
        <dbReference type="RuleBase" id="RU003357"/>
    </source>
</evidence>
<dbReference type="InterPro" id="IPR036942">
    <property type="entry name" value="Beta-barrel_TonB_sf"/>
</dbReference>
<comment type="subcellular location">
    <subcellularLocation>
        <location evidence="1 11">Cell outer membrane</location>
        <topology evidence="1 11">Multi-pass membrane protein</topology>
    </subcellularLocation>
</comment>
<dbReference type="EMBL" id="DVMY01000085">
    <property type="protein sequence ID" value="HIU37723.1"/>
    <property type="molecule type" value="Genomic_DNA"/>
</dbReference>
<proteinExistence type="inferred from homology"/>
<keyword evidence="7 12" id="KW-0798">TonB box</keyword>
<dbReference type="Gene3D" id="2.40.170.20">
    <property type="entry name" value="TonB-dependent receptor, beta-barrel domain"/>
    <property type="match status" value="1"/>
</dbReference>
<reference evidence="16" key="1">
    <citation type="submission" date="2020-10" db="EMBL/GenBank/DDBJ databases">
        <authorList>
            <person name="Gilroy R."/>
        </authorList>
    </citation>
    <scope>NUCLEOTIDE SEQUENCE</scope>
    <source>
        <strain evidence="16">7463</strain>
    </source>
</reference>
<feature type="domain" description="TonB-dependent receptor-like beta-barrel" evidence="14">
    <location>
        <begin position="201"/>
        <end position="659"/>
    </location>
</feature>
<evidence type="ECO:0000259" key="15">
    <source>
        <dbReference type="Pfam" id="PF07715"/>
    </source>
</evidence>
<sequence>MTKSLSFKKTSLAVAVALSLPLVSAQAAENYKAQDVVVTASRVEQQLADVNMSVSVITSEDIEQSSGAQTIADLLESNVPGIRVNNDGGQGIDRIKIRGEDAFRTVVMVDGQRISEQKSMSGVPLLIDPSQVERIEVIRGPASVLYGSDAIGGAINIITKKGGEKPLQASVSTGFNSSSNGKDASFSISGSHEGWNYRLGAGIQDHDDLDTPAGEMPHTDFSAKSADFFLSYDIDANKTIGISASHYDLDFSSGSITYANPDDFWVEVPEWKRTRGAIFGEFKNLTDNLMRVRIDVGHEQNNKLMTNHVADSMPTGQIVVPYYVENNADNKLNTTSASIQTDWQLGENHYLITGYEFSLDDLDANSSTYISLMNDTMSSKDFDGKMTRHSVFATMDSSILDTLSLNYGLRYTWFDSEMDIKVKKGSSQDSSNDGSDGKVVFNLGATWKPIENLSLRANWSQGYRYPLLQELYVDTSMGMSGGSTLANPDLKPETSNNFEIGSRYSNGSLTLDAALFYSDADDYITTIPITDKISQYTNVGKAKTIGFELDGSVKLGNFEPYTTLTLLRREYQENGIKTTKSGTPKVTARYGVRYNTSYDGANLRADVYAISQSATESHDMVAEKPTITSYGGATTFNITAGASFGPQNAYSLDAGFYNIADKKYQNNGSIYEPGRHFAVKLNAKF</sequence>
<evidence type="ECO:0000256" key="3">
    <source>
        <dbReference type="ARBA" id="ARBA00022448"/>
    </source>
</evidence>
<evidence type="ECO:0000256" key="6">
    <source>
        <dbReference type="ARBA" id="ARBA00022729"/>
    </source>
</evidence>
<dbReference type="GO" id="GO:0044718">
    <property type="term" value="P:siderophore transmembrane transport"/>
    <property type="evidence" value="ECO:0007669"/>
    <property type="project" value="TreeGrafter"/>
</dbReference>
<dbReference type="InterPro" id="IPR037066">
    <property type="entry name" value="Plug_dom_sf"/>
</dbReference>
<evidence type="ECO:0000259" key="14">
    <source>
        <dbReference type="Pfam" id="PF00593"/>
    </source>
</evidence>
<dbReference type="GO" id="GO:0009279">
    <property type="term" value="C:cell outer membrane"/>
    <property type="evidence" value="ECO:0007669"/>
    <property type="project" value="UniProtKB-SubCell"/>
</dbReference>
<dbReference type="InterPro" id="IPR039426">
    <property type="entry name" value="TonB-dep_rcpt-like"/>
</dbReference>
<evidence type="ECO:0000256" key="10">
    <source>
        <dbReference type="ARBA" id="ARBA00023237"/>
    </source>
</evidence>
<evidence type="ECO:0000256" key="5">
    <source>
        <dbReference type="ARBA" id="ARBA00022692"/>
    </source>
</evidence>
<dbReference type="PROSITE" id="PS52016">
    <property type="entry name" value="TONB_DEPENDENT_REC_3"/>
    <property type="match status" value="1"/>
</dbReference>
<dbReference type="InterPro" id="IPR000531">
    <property type="entry name" value="Beta-barrel_TonB"/>
</dbReference>
<feature type="signal peptide" evidence="13">
    <location>
        <begin position="1"/>
        <end position="27"/>
    </location>
</feature>
<keyword evidence="4 11" id="KW-1134">Transmembrane beta strand</keyword>
<organism evidence="16 17">
    <name type="scientific">Candidatus Aphodousia faecigallinarum</name>
    <dbReference type="NCBI Taxonomy" id="2840677"/>
    <lineage>
        <taxon>Bacteria</taxon>
        <taxon>Pseudomonadati</taxon>
        <taxon>Pseudomonadota</taxon>
        <taxon>Betaproteobacteria</taxon>
        <taxon>Burkholderiales</taxon>
        <taxon>Sutterellaceae</taxon>
        <taxon>Sutterellaceae incertae sedis</taxon>
        <taxon>Candidatus Aphodousia</taxon>
    </lineage>
</organism>
<evidence type="ECO:0000256" key="8">
    <source>
        <dbReference type="ARBA" id="ARBA00023136"/>
    </source>
</evidence>
<evidence type="ECO:0000256" key="11">
    <source>
        <dbReference type="PROSITE-ProRule" id="PRU01360"/>
    </source>
</evidence>
<dbReference type="PANTHER" id="PTHR30069">
    <property type="entry name" value="TONB-DEPENDENT OUTER MEMBRANE RECEPTOR"/>
    <property type="match status" value="1"/>
</dbReference>
<keyword evidence="5 11" id="KW-0812">Transmembrane</keyword>
<evidence type="ECO:0000313" key="17">
    <source>
        <dbReference type="Proteomes" id="UP000824083"/>
    </source>
</evidence>
<feature type="domain" description="TonB-dependent receptor plug" evidence="15">
    <location>
        <begin position="48"/>
        <end position="154"/>
    </location>
</feature>
<reference evidence="16" key="2">
    <citation type="journal article" date="2021" name="PeerJ">
        <title>Extensive microbial diversity within the chicken gut microbiome revealed by metagenomics and culture.</title>
        <authorList>
            <person name="Gilroy R."/>
            <person name="Ravi A."/>
            <person name="Getino M."/>
            <person name="Pursley I."/>
            <person name="Horton D.L."/>
            <person name="Alikhan N.F."/>
            <person name="Baker D."/>
            <person name="Gharbi K."/>
            <person name="Hall N."/>
            <person name="Watson M."/>
            <person name="Adriaenssens E.M."/>
            <person name="Foster-Nyarko E."/>
            <person name="Jarju S."/>
            <person name="Secka A."/>
            <person name="Antonio M."/>
            <person name="Oren A."/>
            <person name="Chaudhuri R.R."/>
            <person name="La Ragione R."/>
            <person name="Hildebrand F."/>
            <person name="Pallen M.J."/>
        </authorList>
    </citation>
    <scope>NUCLEOTIDE SEQUENCE</scope>
    <source>
        <strain evidence="16">7463</strain>
    </source>
</reference>
<dbReference type="Pfam" id="PF00593">
    <property type="entry name" value="TonB_dep_Rec_b-barrel"/>
    <property type="match status" value="1"/>
</dbReference>
<dbReference type="PANTHER" id="PTHR30069:SF29">
    <property type="entry name" value="HEMOGLOBIN AND HEMOGLOBIN-HAPTOGLOBIN-BINDING PROTEIN 1-RELATED"/>
    <property type="match status" value="1"/>
</dbReference>
<dbReference type="CDD" id="cd01347">
    <property type="entry name" value="ligand_gated_channel"/>
    <property type="match status" value="1"/>
</dbReference>
<keyword evidence="8 11" id="KW-0472">Membrane</keyword>
<dbReference type="SUPFAM" id="SSF56935">
    <property type="entry name" value="Porins"/>
    <property type="match status" value="1"/>
</dbReference>
<keyword evidence="10 11" id="KW-0998">Cell outer membrane</keyword>
<dbReference type="GO" id="GO:0015344">
    <property type="term" value="F:siderophore uptake transmembrane transporter activity"/>
    <property type="evidence" value="ECO:0007669"/>
    <property type="project" value="TreeGrafter"/>
</dbReference>
<feature type="chain" id="PRO_5039415734" evidence="13">
    <location>
        <begin position="28"/>
        <end position="685"/>
    </location>
</feature>
<dbReference type="InterPro" id="IPR012910">
    <property type="entry name" value="Plug_dom"/>
</dbReference>
<evidence type="ECO:0000256" key="9">
    <source>
        <dbReference type="ARBA" id="ARBA00023170"/>
    </source>
</evidence>
<comment type="similarity">
    <text evidence="2 11 12">Belongs to the TonB-dependent receptor family.</text>
</comment>
<evidence type="ECO:0000256" key="13">
    <source>
        <dbReference type="SAM" id="SignalP"/>
    </source>
</evidence>
<keyword evidence="3 11" id="KW-0813">Transport</keyword>
<accession>A0A9D1LEJ3</accession>
<evidence type="ECO:0000256" key="1">
    <source>
        <dbReference type="ARBA" id="ARBA00004571"/>
    </source>
</evidence>
<dbReference type="Pfam" id="PF07715">
    <property type="entry name" value="Plug"/>
    <property type="match status" value="1"/>
</dbReference>
<comment type="caution">
    <text evidence="16">The sequence shown here is derived from an EMBL/GenBank/DDBJ whole genome shotgun (WGS) entry which is preliminary data.</text>
</comment>
<dbReference type="AlphaFoldDB" id="A0A9D1LEJ3"/>
<evidence type="ECO:0000313" key="16">
    <source>
        <dbReference type="EMBL" id="HIU37723.1"/>
    </source>
</evidence>